<comment type="subcellular location">
    <subcellularLocation>
        <location evidence="1">Endoplasmic reticulum membrane</location>
        <topology evidence="1">Multi-pass membrane protein</topology>
    </subcellularLocation>
</comment>
<keyword evidence="6 8" id="KW-0472">Membrane</keyword>
<dbReference type="EMBL" id="KN831769">
    <property type="protein sequence ID" value="KIM47866.1"/>
    <property type="molecule type" value="Genomic_DNA"/>
</dbReference>
<evidence type="ECO:0000256" key="5">
    <source>
        <dbReference type="ARBA" id="ARBA00023098"/>
    </source>
</evidence>
<evidence type="ECO:0000256" key="7">
    <source>
        <dbReference type="SAM" id="MobiDB-lite"/>
    </source>
</evidence>
<evidence type="ECO:0000256" key="1">
    <source>
        <dbReference type="ARBA" id="ARBA00004477"/>
    </source>
</evidence>
<evidence type="ECO:0000313" key="9">
    <source>
        <dbReference type="EMBL" id="KIM47866.1"/>
    </source>
</evidence>
<organism evidence="9 10">
    <name type="scientific">Hebeloma cylindrosporum</name>
    <dbReference type="NCBI Taxonomy" id="76867"/>
    <lineage>
        <taxon>Eukaryota</taxon>
        <taxon>Fungi</taxon>
        <taxon>Dikarya</taxon>
        <taxon>Basidiomycota</taxon>
        <taxon>Agaricomycotina</taxon>
        <taxon>Agaricomycetes</taxon>
        <taxon>Agaricomycetidae</taxon>
        <taxon>Agaricales</taxon>
        <taxon>Agaricineae</taxon>
        <taxon>Hymenogastraceae</taxon>
        <taxon>Hebeloma</taxon>
    </lineage>
</organism>
<keyword evidence="3" id="KW-0256">Endoplasmic reticulum</keyword>
<evidence type="ECO:0000256" key="3">
    <source>
        <dbReference type="ARBA" id="ARBA00022824"/>
    </source>
</evidence>
<dbReference type="GO" id="GO:0005789">
    <property type="term" value="C:endoplasmic reticulum membrane"/>
    <property type="evidence" value="ECO:0007669"/>
    <property type="project" value="UniProtKB-SubCell"/>
</dbReference>
<feature type="compositionally biased region" description="Polar residues" evidence="7">
    <location>
        <begin position="254"/>
        <end position="263"/>
    </location>
</feature>
<gene>
    <name evidence="9" type="ORF">M413DRAFT_22455</name>
</gene>
<dbReference type="Pfam" id="PF06775">
    <property type="entry name" value="Seipin"/>
    <property type="match status" value="1"/>
</dbReference>
<reference evidence="10" key="2">
    <citation type="submission" date="2015-01" db="EMBL/GenBank/DDBJ databases">
        <title>Evolutionary Origins and Diversification of the Mycorrhizal Mutualists.</title>
        <authorList>
            <consortium name="DOE Joint Genome Institute"/>
            <consortium name="Mycorrhizal Genomics Consortium"/>
            <person name="Kohler A."/>
            <person name="Kuo A."/>
            <person name="Nagy L.G."/>
            <person name="Floudas D."/>
            <person name="Copeland A."/>
            <person name="Barry K.W."/>
            <person name="Cichocki N."/>
            <person name="Veneault-Fourrey C."/>
            <person name="LaButti K."/>
            <person name="Lindquist E.A."/>
            <person name="Lipzen A."/>
            <person name="Lundell T."/>
            <person name="Morin E."/>
            <person name="Murat C."/>
            <person name="Riley R."/>
            <person name="Ohm R."/>
            <person name="Sun H."/>
            <person name="Tunlid A."/>
            <person name="Henrissat B."/>
            <person name="Grigoriev I.V."/>
            <person name="Hibbett D.S."/>
            <person name="Martin F."/>
        </authorList>
    </citation>
    <scope>NUCLEOTIDE SEQUENCE [LARGE SCALE GENOMIC DNA]</scope>
    <source>
        <strain evidence="10">h7</strain>
    </source>
</reference>
<dbReference type="AlphaFoldDB" id="A0A0C3CVH8"/>
<evidence type="ECO:0000256" key="8">
    <source>
        <dbReference type="SAM" id="Phobius"/>
    </source>
</evidence>
<dbReference type="HOGENOM" id="CLU_064559_0_0_1"/>
<feature type="compositionally biased region" description="Basic residues" evidence="7">
    <location>
        <begin position="264"/>
        <end position="276"/>
    </location>
</feature>
<protein>
    <recommendedName>
        <fullName evidence="11">Seipin</fullName>
    </recommendedName>
</protein>
<sequence length="317" mass="34451">MARRVLSPVLGAVLSAVRPFAPRLVPILVCALFVPLVLLLSASAGWFVWSSLSASWEVPLYLQYGDGIPPYAYVQLPTLIPQQRYHVSLDLLLPNTDSNAQLGNFMVNLTVSTLNNKTLAHFVPKAFALPPKSSLFFSSPISSHLRVPLLEHFTSGKATLAANVQVGRRDAWTSLGAGQGREVNVIAASLRGLAVPHGIRGIAIRFPLLSSLTAAGTFFLILSLILGMCILPLLLSNIPEYPEETEIKDESRPTESPASGRQHLSNRKSSKTRRATRGMEEIKSEAPVQTLPTSDDPTRGLRRRSSKPTIAASEEET</sequence>
<dbReference type="PANTHER" id="PTHR21212:SF0">
    <property type="entry name" value="SEIPIN"/>
    <property type="match status" value="1"/>
</dbReference>
<dbReference type="STRING" id="686832.A0A0C3CVH8"/>
<dbReference type="CDD" id="cd23995">
    <property type="entry name" value="Seipin_BSCL2_like"/>
    <property type="match status" value="1"/>
</dbReference>
<evidence type="ECO:0000313" key="10">
    <source>
        <dbReference type="Proteomes" id="UP000053424"/>
    </source>
</evidence>
<dbReference type="GO" id="GO:0140042">
    <property type="term" value="P:lipid droplet formation"/>
    <property type="evidence" value="ECO:0007669"/>
    <property type="project" value="UniProtKB-ARBA"/>
</dbReference>
<dbReference type="PANTHER" id="PTHR21212">
    <property type="entry name" value="BERNARDINELLI-SEIP CONGENITAL LIPODYSTROPHY 2 HOMOLOG BSCL2 PROTEIN"/>
    <property type="match status" value="1"/>
</dbReference>
<dbReference type="Proteomes" id="UP000053424">
    <property type="component" value="Unassembled WGS sequence"/>
</dbReference>
<keyword evidence="10" id="KW-1185">Reference proteome</keyword>
<keyword evidence="2 8" id="KW-0812">Transmembrane</keyword>
<dbReference type="InterPro" id="IPR009617">
    <property type="entry name" value="Seipin"/>
</dbReference>
<dbReference type="OrthoDB" id="3990054at2759"/>
<evidence type="ECO:0000256" key="4">
    <source>
        <dbReference type="ARBA" id="ARBA00022989"/>
    </source>
</evidence>
<accession>A0A0C3CVH8</accession>
<name>A0A0C3CVH8_HEBCY</name>
<evidence type="ECO:0000256" key="2">
    <source>
        <dbReference type="ARBA" id="ARBA00022692"/>
    </source>
</evidence>
<feature type="transmembrane region" description="Helical" evidence="8">
    <location>
        <begin position="208"/>
        <end position="235"/>
    </location>
</feature>
<keyword evidence="5" id="KW-0443">Lipid metabolism</keyword>
<evidence type="ECO:0008006" key="11">
    <source>
        <dbReference type="Google" id="ProtNLM"/>
    </source>
</evidence>
<keyword evidence="4 8" id="KW-1133">Transmembrane helix</keyword>
<feature type="transmembrane region" description="Helical" evidence="8">
    <location>
        <begin position="25"/>
        <end position="49"/>
    </location>
</feature>
<proteinExistence type="predicted"/>
<dbReference type="GO" id="GO:0006629">
    <property type="term" value="P:lipid metabolic process"/>
    <property type="evidence" value="ECO:0007669"/>
    <property type="project" value="UniProtKB-KW"/>
</dbReference>
<evidence type="ECO:0000256" key="6">
    <source>
        <dbReference type="ARBA" id="ARBA00023136"/>
    </source>
</evidence>
<reference evidence="9 10" key="1">
    <citation type="submission" date="2014-04" db="EMBL/GenBank/DDBJ databases">
        <authorList>
            <consortium name="DOE Joint Genome Institute"/>
            <person name="Kuo A."/>
            <person name="Gay G."/>
            <person name="Dore J."/>
            <person name="Kohler A."/>
            <person name="Nagy L.G."/>
            <person name="Floudas D."/>
            <person name="Copeland A."/>
            <person name="Barry K.W."/>
            <person name="Cichocki N."/>
            <person name="Veneault-Fourrey C."/>
            <person name="LaButti K."/>
            <person name="Lindquist E.A."/>
            <person name="Lipzen A."/>
            <person name="Lundell T."/>
            <person name="Morin E."/>
            <person name="Murat C."/>
            <person name="Sun H."/>
            <person name="Tunlid A."/>
            <person name="Henrissat B."/>
            <person name="Grigoriev I.V."/>
            <person name="Hibbett D.S."/>
            <person name="Martin F."/>
            <person name="Nordberg H.P."/>
            <person name="Cantor M.N."/>
            <person name="Hua S.X."/>
        </authorList>
    </citation>
    <scope>NUCLEOTIDE SEQUENCE [LARGE SCALE GENOMIC DNA]</scope>
    <source>
        <strain evidence="10">h7</strain>
    </source>
</reference>
<feature type="region of interest" description="Disordered" evidence="7">
    <location>
        <begin position="245"/>
        <end position="317"/>
    </location>
</feature>